<dbReference type="PROSITE" id="PS51489">
    <property type="entry name" value="BUB1_N"/>
    <property type="match status" value="1"/>
</dbReference>
<dbReference type="Pfam" id="PF00069">
    <property type="entry name" value="Pkinase"/>
    <property type="match status" value="1"/>
</dbReference>
<dbReference type="InterPro" id="IPR012572">
    <property type="entry name" value="Mad3/Bub1_II"/>
</dbReference>
<gene>
    <name evidence="8" type="ORF">XA68_17444</name>
</gene>
<feature type="compositionally biased region" description="Acidic residues" evidence="5">
    <location>
        <begin position="781"/>
        <end position="793"/>
    </location>
</feature>
<evidence type="ECO:0000313" key="8">
    <source>
        <dbReference type="EMBL" id="PFH55884.1"/>
    </source>
</evidence>
<feature type="region of interest" description="Disordered" evidence="5">
    <location>
        <begin position="480"/>
        <end position="533"/>
    </location>
</feature>
<dbReference type="Gene3D" id="1.25.40.430">
    <property type="match status" value="1"/>
</dbReference>
<evidence type="ECO:0008006" key="10">
    <source>
        <dbReference type="Google" id="ProtNLM"/>
    </source>
</evidence>
<dbReference type="InterPro" id="IPR008271">
    <property type="entry name" value="Ser/Thr_kinase_AS"/>
</dbReference>
<keyword evidence="2" id="KW-0158">Chromosome</keyword>
<dbReference type="GO" id="GO:0005634">
    <property type="term" value="C:nucleus"/>
    <property type="evidence" value="ECO:0007669"/>
    <property type="project" value="TreeGrafter"/>
</dbReference>
<feature type="domain" description="BUB1 N-terminal" evidence="7">
    <location>
        <begin position="58"/>
        <end position="217"/>
    </location>
</feature>
<comment type="subcellular location">
    <subcellularLocation>
        <location evidence="1">Chromosome</location>
        <location evidence="1">Centromere</location>
        <location evidence="1">Kinetochore</location>
    </subcellularLocation>
</comment>
<evidence type="ECO:0000259" key="6">
    <source>
        <dbReference type="PROSITE" id="PS50011"/>
    </source>
</evidence>
<dbReference type="Pfam" id="PF08171">
    <property type="entry name" value="Mad3_BUB1_II"/>
    <property type="match status" value="1"/>
</dbReference>
<feature type="region of interest" description="Disordered" evidence="5">
    <location>
        <begin position="781"/>
        <end position="803"/>
    </location>
</feature>
<feature type="compositionally biased region" description="Basic and acidic residues" evidence="5">
    <location>
        <begin position="638"/>
        <end position="663"/>
    </location>
</feature>
<evidence type="ECO:0000256" key="5">
    <source>
        <dbReference type="SAM" id="MobiDB-lite"/>
    </source>
</evidence>
<sequence length="1104" mass="123983">MPASEDLISFDVIEGEKENIQSLPGGRSAKKLAELVTTDRHSPPSETKTVNDSIRAEYEAEVRNLAESDDPLDVFDRYVRWTLDAYPSAQATPQSQLHTLLERATKTFISSAPYRNDARYLKLWVYYIHFFTDAPRETFLFLSRHGIGETLALFYEEYAAWLEAAGRWSQAAEVYELGIEREARPLQRLLRKFNEFKVRLAQQPEEAAAPSSPALPTMRPALAAKLDPFSSSARSADPQTQQQATGAGTSRPSKPKMAIFSDAEAEPVSALASRGEGSKGWDTISSLADRRKENTMKPTTWVGETLKAGGSKVATAKMTVFRDTSLSQINDIVVVPSRHQVMIHPQTGKKESILVHLAALYPTPEAPGTELSFDEIVAANRGWLHHAWNEDSSREVRVMGSPCGIVSGPFLYDENGAMVEPSREARPGKKKVMEVNETQIIKAKLDSPSGPKLRKKNATEPTMTLHTKAATDDIYDIFNAPLHKPSSRDSPESADEDEYETDVDYTTDAESTGTTRPVDVSQQEDDEAADDKSISEWPDVVALRHMPNVAGNVENESHETRTSEQDANKQKTDGASPELAEDDDDNDDDDDDGEEAPPRTRTVFVPVPPEDYDAPTRPYRDPVEVANSRLPFMTPITERTECSLDGETERERQQTKTPRKGEEFEPAPLEASSCLRETNSPVIQDRRCNPVDEAIRRDILNSLSPPLASYHGFHDRREERYERGPEIRKYIKAVGKAAKDKTVAGPDPVVLRFPARRAAFSLKRELGVGAFAPVYLVENSMPEEEEDKQDEQDEARSVTQESSFAVRSRLEALKMESPPSAWEFHMMRLAHARLGPRHRAAASLSYAHELHLYRDEAFLFLPFHRHGTLLDVINLFRAEPSSVMDELLAMFFAIELLRTVDGLHAKGIMHGDLKPDNCLLRVSADQPLTAQWQADGGGGWSARGLVLIDFGRSIDMTAFAPDVEFIADWKTDAQDCPEMRESRPWTWQIDYHGLAAIIHCLLFGKYMETVRCDQGNALGSAGRRYRIRETLKRYWQTELWTDCFEVLLNPTAFADTEDDARMPLLRATRGIRHRMERWLEANCDRGVGLRSLMGKLEAHAKSRR</sequence>
<dbReference type="SMART" id="SM00220">
    <property type="entry name" value="S_TKc"/>
    <property type="match status" value="1"/>
</dbReference>
<feature type="compositionally biased region" description="Basic and acidic residues" evidence="5">
    <location>
        <begin position="555"/>
        <end position="572"/>
    </location>
</feature>
<keyword evidence="9" id="KW-1185">Reference proteome</keyword>
<evidence type="ECO:0000256" key="2">
    <source>
        <dbReference type="ARBA" id="ARBA00022454"/>
    </source>
</evidence>
<dbReference type="FunFam" id="1.25.40.430:FF:000003">
    <property type="entry name" value="Checkpoint serine/threonine-protein kinase BUB1"/>
    <property type="match status" value="1"/>
</dbReference>
<reference evidence="8 9" key="1">
    <citation type="journal article" date="2015" name="BMC Genomics">
        <title>Gene expression during zombie ant biting behavior reflects the complexity underlying fungal parasitic behavioral manipulation.</title>
        <authorList>
            <person name="de Bekker C."/>
            <person name="Ohm R.A."/>
            <person name="Loreto R.G."/>
            <person name="Sebastian A."/>
            <person name="Albert I."/>
            <person name="Merrow M."/>
            <person name="Brachmann A."/>
            <person name="Hughes D.P."/>
        </authorList>
    </citation>
    <scope>NUCLEOTIDE SEQUENCE [LARGE SCALE GENOMIC DNA]</scope>
    <source>
        <strain evidence="8 9">SC16a</strain>
    </source>
</reference>
<dbReference type="SUPFAM" id="SSF56112">
    <property type="entry name" value="Protein kinase-like (PK-like)"/>
    <property type="match status" value="1"/>
</dbReference>
<dbReference type="GO" id="GO:0032991">
    <property type="term" value="C:protein-containing complex"/>
    <property type="evidence" value="ECO:0007669"/>
    <property type="project" value="UniProtKB-ARBA"/>
</dbReference>
<dbReference type="PANTHER" id="PTHR14030">
    <property type="entry name" value="MITOTIC CHECKPOINT SERINE/THREONINE-PROTEIN KINASE BUB1"/>
    <property type="match status" value="1"/>
</dbReference>
<dbReference type="STRING" id="268505.A0A2A9P3Y9"/>
<dbReference type="SMART" id="SM00777">
    <property type="entry name" value="Mad3_BUB1_I"/>
    <property type="match status" value="1"/>
</dbReference>
<dbReference type="CDD" id="cd13981">
    <property type="entry name" value="STKc_Bub1_BubR1"/>
    <property type="match status" value="1"/>
</dbReference>
<keyword evidence="4" id="KW-0137">Centromere</keyword>
<dbReference type="GO" id="GO:0007094">
    <property type="term" value="P:mitotic spindle assembly checkpoint signaling"/>
    <property type="evidence" value="ECO:0007669"/>
    <property type="project" value="InterPro"/>
</dbReference>
<protein>
    <recommendedName>
        <fullName evidence="10">Protein kinase domain-containing protein</fullName>
    </recommendedName>
</protein>
<feature type="region of interest" description="Disordered" evidence="5">
    <location>
        <begin position="551"/>
        <end position="678"/>
    </location>
</feature>
<dbReference type="OrthoDB" id="248495at2759"/>
<organism evidence="8 9">
    <name type="scientific">Ophiocordyceps unilateralis</name>
    <name type="common">Zombie-ant fungus</name>
    <name type="synonym">Torrubia unilateralis</name>
    <dbReference type="NCBI Taxonomy" id="268505"/>
    <lineage>
        <taxon>Eukaryota</taxon>
        <taxon>Fungi</taxon>
        <taxon>Dikarya</taxon>
        <taxon>Ascomycota</taxon>
        <taxon>Pezizomycotina</taxon>
        <taxon>Sordariomycetes</taxon>
        <taxon>Hypocreomycetidae</taxon>
        <taxon>Hypocreales</taxon>
        <taxon>Ophiocordycipitaceae</taxon>
        <taxon>Ophiocordyceps</taxon>
    </lineage>
</organism>
<evidence type="ECO:0000256" key="3">
    <source>
        <dbReference type="ARBA" id="ARBA00022838"/>
    </source>
</evidence>
<feature type="compositionally biased region" description="Acidic residues" evidence="5">
    <location>
        <begin position="492"/>
        <end position="507"/>
    </location>
</feature>
<dbReference type="InterPro" id="IPR011009">
    <property type="entry name" value="Kinase-like_dom_sf"/>
</dbReference>
<evidence type="ECO:0000256" key="1">
    <source>
        <dbReference type="ARBA" id="ARBA00004629"/>
    </source>
</evidence>
<evidence type="ECO:0000259" key="7">
    <source>
        <dbReference type="PROSITE" id="PS51489"/>
    </source>
</evidence>
<feature type="compositionally biased region" description="Polar residues" evidence="5">
    <location>
        <begin position="229"/>
        <end position="238"/>
    </location>
</feature>
<dbReference type="InterPro" id="IPR013212">
    <property type="entry name" value="Mad3/Bub1_I"/>
</dbReference>
<dbReference type="PANTHER" id="PTHR14030:SF4">
    <property type="entry name" value="BUB1 KINASE, ISOFORM A-RELATED"/>
    <property type="match status" value="1"/>
</dbReference>
<comment type="caution">
    <text evidence="8">The sequence shown here is derived from an EMBL/GenBank/DDBJ whole genome shotgun (WGS) entry which is preliminary data.</text>
</comment>
<evidence type="ECO:0000313" key="9">
    <source>
        <dbReference type="Proteomes" id="UP000037136"/>
    </source>
</evidence>
<keyword evidence="3" id="KW-0995">Kinetochore</keyword>
<proteinExistence type="predicted"/>
<dbReference type="AlphaFoldDB" id="A0A2A9P3Y9"/>
<dbReference type="InterPro" id="IPR000719">
    <property type="entry name" value="Prot_kinase_dom"/>
</dbReference>
<dbReference type="PROSITE" id="PS00108">
    <property type="entry name" value="PROTEIN_KINASE_ST"/>
    <property type="match status" value="1"/>
</dbReference>
<feature type="domain" description="Protein kinase" evidence="6">
    <location>
        <begin position="760"/>
        <end position="1104"/>
    </location>
</feature>
<dbReference type="GO" id="GO:0005524">
    <property type="term" value="F:ATP binding"/>
    <property type="evidence" value="ECO:0007669"/>
    <property type="project" value="InterPro"/>
</dbReference>
<dbReference type="Gene3D" id="1.10.510.10">
    <property type="entry name" value="Transferase(Phosphotransferase) domain 1"/>
    <property type="match status" value="1"/>
</dbReference>
<dbReference type="InterPro" id="IPR015661">
    <property type="entry name" value="Bub1/Mad3"/>
</dbReference>
<dbReference type="GO" id="GO:0000776">
    <property type="term" value="C:kinetochore"/>
    <property type="evidence" value="ECO:0007669"/>
    <property type="project" value="UniProtKB-KW"/>
</dbReference>
<dbReference type="PROSITE" id="PS50011">
    <property type="entry name" value="PROTEIN_KINASE_DOM"/>
    <property type="match status" value="1"/>
</dbReference>
<feature type="compositionally biased region" description="Acidic residues" evidence="5">
    <location>
        <begin position="579"/>
        <end position="595"/>
    </location>
</feature>
<dbReference type="Pfam" id="PF08311">
    <property type="entry name" value="Mad3_BUB1_I"/>
    <property type="match status" value="1"/>
</dbReference>
<dbReference type="Proteomes" id="UP000037136">
    <property type="component" value="Unassembled WGS sequence"/>
</dbReference>
<accession>A0A2A9P3Y9</accession>
<name>A0A2A9P3Y9_OPHUN</name>
<dbReference type="GO" id="GO:0004672">
    <property type="term" value="F:protein kinase activity"/>
    <property type="evidence" value="ECO:0007669"/>
    <property type="project" value="InterPro"/>
</dbReference>
<feature type="region of interest" description="Disordered" evidence="5">
    <location>
        <begin position="229"/>
        <end position="255"/>
    </location>
</feature>
<dbReference type="EMBL" id="LAZP02000729">
    <property type="protein sequence ID" value="PFH55884.1"/>
    <property type="molecule type" value="Genomic_DNA"/>
</dbReference>
<feature type="compositionally biased region" description="Low complexity" evidence="5">
    <location>
        <begin position="239"/>
        <end position="249"/>
    </location>
</feature>
<evidence type="ECO:0000256" key="4">
    <source>
        <dbReference type="ARBA" id="ARBA00023328"/>
    </source>
</evidence>
<dbReference type="GO" id="GO:0051754">
    <property type="term" value="P:meiotic sister chromatid cohesion, centromeric"/>
    <property type="evidence" value="ECO:0007669"/>
    <property type="project" value="TreeGrafter"/>
</dbReference>
<reference evidence="8 9" key="2">
    <citation type="journal article" date="2017" name="Sci. Rep.">
        <title>Ant-infecting Ophiocordyceps genomes reveal a high diversity of potential behavioral manipulation genes and a possible major role for enterotoxins.</title>
        <authorList>
            <person name="de Bekker C."/>
            <person name="Ohm R.A."/>
            <person name="Evans H.C."/>
            <person name="Brachmann A."/>
            <person name="Hughes D.P."/>
        </authorList>
    </citation>
    <scope>NUCLEOTIDE SEQUENCE [LARGE SCALE GENOMIC DNA]</scope>
    <source>
        <strain evidence="8 9">SC16a</strain>
    </source>
</reference>